<reference evidence="2 4" key="1">
    <citation type="journal article" date="2012" name="Nature">
        <title>Algal genomes reveal evolutionary mosaicism and the fate of nucleomorphs.</title>
        <authorList>
            <consortium name="DOE Joint Genome Institute"/>
            <person name="Curtis B.A."/>
            <person name="Tanifuji G."/>
            <person name="Burki F."/>
            <person name="Gruber A."/>
            <person name="Irimia M."/>
            <person name="Maruyama S."/>
            <person name="Arias M.C."/>
            <person name="Ball S.G."/>
            <person name="Gile G.H."/>
            <person name="Hirakawa Y."/>
            <person name="Hopkins J.F."/>
            <person name="Kuo A."/>
            <person name="Rensing S.A."/>
            <person name="Schmutz J."/>
            <person name="Symeonidi A."/>
            <person name="Elias M."/>
            <person name="Eveleigh R.J."/>
            <person name="Herman E.K."/>
            <person name="Klute M.J."/>
            <person name="Nakayama T."/>
            <person name="Obornik M."/>
            <person name="Reyes-Prieto A."/>
            <person name="Armbrust E.V."/>
            <person name="Aves S.J."/>
            <person name="Beiko R.G."/>
            <person name="Coutinho P."/>
            <person name="Dacks J.B."/>
            <person name="Durnford D.G."/>
            <person name="Fast N.M."/>
            <person name="Green B.R."/>
            <person name="Grisdale C.J."/>
            <person name="Hempel F."/>
            <person name="Henrissat B."/>
            <person name="Hoppner M.P."/>
            <person name="Ishida K."/>
            <person name="Kim E."/>
            <person name="Koreny L."/>
            <person name="Kroth P.G."/>
            <person name="Liu Y."/>
            <person name="Malik S.B."/>
            <person name="Maier U.G."/>
            <person name="McRose D."/>
            <person name="Mock T."/>
            <person name="Neilson J.A."/>
            <person name="Onodera N.T."/>
            <person name="Poole A.M."/>
            <person name="Pritham E.J."/>
            <person name="Richards T.A."/>
            <person name="Rocap G."/>
            <person name="Roy S.W."/>
            <person name="Sarai C."/>
            <person name="Schaack S."/>
            <person name="Shirato S."/>
            <person name="Slamovits C.H."/>
            <person name="Spencer D.F."/>
            <person name="Suzuki S."/>
            <person name="Worden A.Z."/>
            <person name="Zauner S."/>
            <person name="Barry K."/>
            <person name="Bell C."/>
            <person name="Bharti A.K."/>
            <person name="Crow J.A."/>
            <person name="Grimwood J."/>
            <person name="Kramer R."/>
            <person name="Lindquist E."/>
            <person name="Lucas S."/>
            <person name="Salamov A."/>
            <person name="McFadden G.I."/>
            <person name="Lane C.E."/>
            <person name="Keeling P.J."/>
            <person name="Gray M.W."/>
            <person name="Grigoriev I.V."/>
            <person name="Archibald J.M."/>
        </authorList>
    </citation>
    <scope>NUCLEOTIDE SEQUENCE</scope>
    <source>
        <strain evidence="2 4">CCMP2712</strain>
    </source>
</reference>
<evidence type="ECO:0000313" key="4">
    <source>
        <dbReference type="Proteomes" id="UP000011087"/>
    </source>
</evidence>
<organism evidence="2">
    <name type="scientific">Guillardia theta (strain CCMP2712)</name>
    <name type="common">Cryptophyte</name>
    <dbReference type="NCBI Taxonomy" id="905079"/>
    <lineage>
        <taxon>Eukaryota</taxon>
        <taxon>Cryptophyceae</taxon>
        <taxon>Pyrenomonadales</taxon>
        <taxon>Geminigeraceae</taxon>
        <taxon>Guillardia</taxon>
    </lineage>
</organism>
<proteinExistence type="predicted"/>
<feature type="compositionally biased region" description="Polar residues" evidence="1">
    <location>
        <begin position="229"/>
        <end position="243"/>
    </location>
</feature>
<feature type="compositionally biased region" description="Basic and acidic residues" evidence="1">
    <location>
        <begin position="141"/>
        <end position="150"/>
    </location>
</feature>
<reference evidence="4" key="2">
    <citation type="submission" date="2012-11" db="EMBL/GenBank/DDBJ databases">
        <authorList>
            <person name="Kuo A."/>
            <person name="Curtis B.A."/>
            <person name="Tanifuji G."/>
            <person name="Burki F."/>
            <person name="Gruber A."/>
            <person name="Irimia M."/>
            <person name="Maruyama S."/>
            <person name="Arias M.C."/>
            <person name="Ball S.G."/>
            <person name="Gile G.H."/>
            <person name="Hirakawa Y."/>
            <person name="Hopkins J.F."/>
            <person name="Rensing S.A."/>
            <person name="Schmutz J."/>
            <person name="Symeonidi A."/>
            <person name="Elias M."/>
            <person name="Eveleigh R.J."/>
            <person name="Herman E.K."/>
            <person name="Klute M.J."/>
            <person name="Nakayama T."/>
            <person name="Obornik M."/>
            <person name="Reyes-Prieto A."/>
            <person name="Armbrust E.V."/>
            <person name="Aves S.J."/>
            <person name="Beiko R.G."/>
            <person name="Coutinho P."/>
            <person name="Dacks J.B."/>
            <person name="Durnford D.G."/>
            <person name="Fast N.M."/>
            <person name="Green B.R."/>
            <person name="Grisdale C."/>
            <person name="Hempe F."/>
            <person name="Henrissat B."/>
            <person name="Hoppner M.P."/>
            <person name="Ishida K.-I."/>
            <person name="Kim E."/>
            <person name="Koreny L."/>
            <person name="Kroth P.G."/>
            <person name="Liu Y."/>
            <person name="Malik S.-B."/>
            <person name="Maier U.G."/>
            <person name="McRose D."/>
            <person name="Mock T."/>
            <person name="Neilson J.A."/>
            <person name="Onodera N.T."/>
            <person name="Poole A.M."/>
            <person name="Pritham E.J."/>
            <person name="Richards T.A."/>
            <person name="Rocap G."/>
            <person name="Roy S.W."/>
            <person name="Sarai C."/>
            <person name="Schaack S."/>
            <person name="Shirato S."/>
            <person name="Slamovits C.H."/>
            <person name="Spencer D.F."/>
            <person name="Suzuki S."/>
            <person name="Worden A.Z."/>
            <person name="Zauner S."/>
            <person name="Barry K."/>
            <person name="Bell C."/>
            <person name="Bharti A.K."/>
            <person name="Crow J.A."/>
            <person name="Grimwood J."/>
            <person name="Kramer R."/>
            <person name="Lindquist E."/>
            <person name="Lucas S."/>
            <person name="Salamov A."/>
            <person name="McFadden G.I."/>
            <person name="Lane C.E."/>
            <person name="Keeling P.J."/>
            <person name="Gray M.W."/>
            <person name="Grigoriev I.V."/>
            <person name="Archibald J.M."/>
        </authorList>
    </citation>
    <scope>NUCLEOTIDE SEQUENCE</scope>
    <source>
        <strain evidence="4">CCMP2712</strain>
    </source>
</reference>
<feature type="compositionally biased region" description="Polar residues" evidence="1">
    <location>
        <begin position="128"/>
        <end position="137"/>
    </location>
</feature>
<feature type="compositionally biased region" description="Polar residues" evidence="1">
    <location>
        <begin position="175"/>
        <end position="192"/>
    </location>
</feature>
<dbReference type="KEGG" id="gtt:GUITHDRAFT_165745"/>
<dbReference type="PaxDb" id="55529-EKX36475"/>
<feature type="region of interest" description="Disordered" evidence="1">
    <location>
        <begin position="274"/>
        <end position="315"/>
    </location>
</feature>
<keyword evidence="4" id="KW-1185">Reference proteome</keyword>
<feature type="region of interest" description="Disordered" evidence="1">
    <location>
        <begin position="127"/>
        <end position="253"/>
    </location>
</feature>
<dbReference type="EMBL" id="JH993073">
    <property type="protein sequence ID" value="EKX36475.1"/>
    <property type="molecule type" value="Genomic_DNA"/>
</dbReference>
<accession>L1IL01</accession>
<reference evidence="3" key="3">
    <citation type="submission" date="2015-06" db="UniProtKB">
        <authorList>
            <consortium name="EnsemblProtists"/>
        </authorList>
    </citation>
    <scope>IDENTIFICATION</scope>
</reference>
<dbReference type="EnsemblProtists" id="EKX36475">
    <property type="protein sequence ID" value="EKX36475"/>
    <property type="gene ID" value="GUITHDRAFT_165745"/>
</dbReference>
<feature type="compositionally biased region" description="Low complexity" evidence="1">
    <location>
        <begin position="347"/>
        <end position="359"/>
    </location>
</feature>
<gene>
    <name evidence="2" type="ORF">GUITHDRAFT_165745</name>
</gene>
<sequence>MEPRLKLQLEITKGQRQSTCDVKTFSIDSEEWLVDAVDYYLTHFSLSERRNDQNVLLGKKDVENLAHNRPNLMLKEYVTREGKEAWGISFSQLCNFTTEIFSGGHSHLGIPRKLTMIGRQSKMRTILSIDTSDSTPASELEPTRGVEEDRRRKKPRTKSPDPLPCKQEEHDENIVTGNSRSSQENEATDQAASSPHSRRTSSRISSLRAKAEAQEDSSSVVRKTRSSGRIRNSSQHLTESSDFQLDGEHNEEDDEMAVDGDISNCNVEASIEDNAMDDPDFNASSPDPGARTQKRRRTRVQEPNDADADSNDISHDELGDISEAQLTFMLHFEHYINELQEFEASSDSDSPIPDSSSGPQAKSKSFNPEYWELLESHWNRDDRDTIAKKFDSLKVGDIVSLDWKIKNGQKTWLGVVSIKSEKDFMVRFTDSKDIRFARSSKAEIDVIRFNEDVYKQRCEQIMHSSGSILENADSCPIAHQVAQMVTSRLKTKEIPEELKDELHISDCDKRRLHQDEYVIVYQPHGYNKNFLVGDWLLGRVEEVRRSAGYTTSFSVFFYNHSYSGLSKYDASSSRSLVFSIRLPDGEEDD</sequence>
<dbReference type="HOGENOM" id="CLU_463416_0_0_1"/>
<evidence type="ECO:0000256" key="1">
    <source>
        <dbReference type="SAM" id="MobiDB-lite"/>
    </source>
</evidence>
<feature type="region of interest" description="Disordered" evidence="1">
    <location>
        <begin position="342"/>
        <end position="364"/>
    </location>
</feature>
<dbReference type="RefSeq" id="XP_005823455.1">
    <property type="nucleotide sequence ID" value="XM_005823398.1"/>
</dbReference>
<dbReference type="GeneID" id="17293216"/>
<dbReference type="Proteomes" id="UP000011087">
    <property type="component" value="Unassembled WGS sequence"/>
</dbReference>
<dbReference type="AlphaFoldDB" id="L1IL01"/>
<evidence type="ECO:0000313" key="2">
    <source>
        <dbReference type="EMBL" id="EKX36475.1"/>
    </source>
</evidence>
<evidence type="ECO:0000313" key="3">
    <source>
        <dbReference type="EnsemblProtists" id="EKX36475"/>
    </source>
</evidence>
<name>L1IL01_GUITC</name>
<protein>
    <submittedName>
        <fullName evidence="2 3">Uncharacterized protein</fullName>
    </submittedName>
</protein>